<sequence>MGNNKIHGTIPSAIGDLTGLSIFVLEYNLFSGPIPLSIGGLTKLQDIYLSANRFTGKLPSSLGNLTLLNSLCIEINNISGSIPPSLAPRASSSRRSLRNASAILLEGNTELCGGISELKLPPCPPMNPKKKNSHIPLKIIVPVSVSGAIFIAIVAFSYTFIRHKTKSRDDLYASPFESQFPRLSYADLLRATDGFSAANMIGSGRFGSKESSTMVT</sequence>
<dbReference type="SUPFAM" id="SSF52058">
    <property type="entry name" value="L domain-like"/>
    <property type="match status" value="1"/>
</dbReference>
<dbReference type="Pfam" id="PF00560">
    <property type="entry name" value="LRR_1"/>
    <property type="match status" value="1"/>
</dbReference>
<comment type="caution">
    <text evidence="8">The sequence shown here is derived from an EMBL/GenBank/DDBJ whole genome shotgun (WGS) entry which is preliminary data.</text>
</comment>
<dbReference type="Gene3D" id="3.80.10.10">
    <property type="entry name" value="Ribonuclease Inhibitor"/>
    <property type="match status" value="1"/>
</dbReference>
<reference evidence="8" key="2">
    <citation type="journal article" date="2024" name="Plant">
        <title>Genomic evolution and insights into agronomic trait innovations of Sesamum species.</title>
        <authorList>
            <person name="Miao H."/>
            <person name="Wang L."/>
            <person name="Qu L."/>
            <person name="Liu H."/>
            <person name="Sun Y."/>
            <person name="Le M."/>
            <person name="Wang Q."/>
            <person name="Wei S."/>
            <person name="Zheng Y."/>
            <person name="Lin W."/>
            <person name="Duan Y."/>
            <person name="Cao H."/>
            <person name="Xiong S."/>
            <person name="Wang X."/>
            <person name="Wei L."/>
            <person name="Li C."/>
            <person name="Ma Q."/>
            <person name="Ju M."/>
            <person name="Zhao R."/>
            <person name="Li G."/>
            <person name="Mu C."/>
            <person name="Tian Q."/>
            <person name="Mei H."/>
            <person name="Zhang T."/>
            <person name="Gao T."/>
            <person name="Zhang H."/>
        </authorList>
    </citation>
    <scope>NUCLEOTIDE SEQUENCE</scope>
    <source>
        <strain evidence="8">G01</strain>
    </source>
</reference>
<comment type="subcellular location">
    <subcellularLocation>
        <location evidence="1">Membrane</location>
    </subcellularLocation>
</comment>
<dbReference type="InterPro" id="IPR051809">
    <property type="entry name" value="Plant_receptor-like_S/T_kinase"/>
</dbReference>
<organism evidence="8">
    <name type="scientific">Sesamum angustifolium</name>
    <dbReference type="NCBI Taxonomy" id="2727405"/>
    <lineage>
        <taxon>Eukaryota</taxon>
        <taxon>Viridiplantae</taxon>
        <taxon>Streptophyta</taxon>
        <taxon>Embryophyta</taxon>
        <taxon>Tracheophyta</taxon>
        <taxon>Spermatophyta</taxon>
        <taxon>Magnoliopsida</taxon>
        <taxon>eudicotyledons</taxon>
        <taxon>Gunneridae</taxon>
        <taxon>Pentapetalae</taxon>
        <taxon>asterids</taxon>
        <taxon>lamiids</taxon>
        <taxon>Lamiales</taxon>
        <taxon>Pedaliaceae</taxon>
        <taxon>Sesamum</taxon>
    </lineage>
</organism>
<dbReference type="InterPro" id="IPR001611">
    <property type="entry name" value="Leu-rich_rpt"/>
</dbReference>
<dbReference type="PANTHER" id="PTHR27008:SF596">
    <property type="entry name" value="OS02G0215500 PROTEIN"/>
    <property type="match status" value="1"/>
</dbReference>
<proteinExistence type="predicted"/>
<dbReference type="PANTHER" id="PTHR27008">
    <property type="entry name" value="OS04G0122200 PROTEIN"/>
    <property type="match status" value="1"/>
</dbReference>
<keyword evidence="4" id="KW-0677">Repeat</keyword>
<dbReference type="AlphaFoldDB" id="A0AAW2LLG9"/>
<name>A0AAW2LLG9_9LAMI</name>
<evidence type="ECO:0000256" key="6">
    <source>
        <dbReference type="ARBA" id="ARBA00023136"/>
    </source>
</evidence>
<keyword evidence="3 7" id="KW-0812">Transmembrane</keyword>
<evidence type="ECO:0000256" key="3">
    <source>
        <dbReference type="ARBA" id="ARBA00022692"/>
    </source>
</evidence>
<dbReference type="Gene3D" id="3.30.200.20">
    <property type="entry name" value="Phosphorylase Kinase, domain 1"/>
    <property type="match status" value="1"/>
</dbReference>
<reference evidence="8" key="1">
    <citation type="submission" date="2020-06" db="EMBL/GenBank/DDBJ databases">
        <authorList>
            <person name="Li T."/>
            <person name="Hu X."/>
            <person name="Zhang T."/>
            <person name="Song X."/>
            <person name="Zhang H."/>
            <person name="Dai N."/>
            <person name="Sheng W."/>
            <person name="Hou X."/>
            <person name="Wei L."/>
        </authorList>
    </citation>
    <scope>NUCLEOTIDE SEQUENCE</scope>
    <source>
        <strain evidence="8">G01</strain>
        <tissue evidence="8">Leaf</tissue>
    </source>
</reference>
<dbReference type="FunFam" id="3.80.10.10:FF:000383">
    <property type="entry name" value="Leucine-rich repeat receptor protein kinase EMS1"/>
    <property type="match status" value="1"/>
</dbReference>
<keyword evidence="6 7" id="KW-0472">Membrane</keyword>
<gene>
    <name evidence="8" type="ORF">Sangu_2063300</name>
</gene>
<evidence type="ECO:0000256" key="4">
    <source>
        <dbReference type="ARBA" id="ARBA00022737"/>
    </source>
</evidence>
<dbReference type="InterPro" id="IPR032675">
    <property type="entry name" value="LRR_dom_sf"/>
</dbReference>
<evidence type="ECO:0000256" key="1">
    <source>
        <dbReference type="ARBA" id="ARBA00004370"/>
    </source>
</evidence>
<evidence type="ECO:0000256" key="7">
    <source>
        <dbReference type="SAM" id="Phobius"/>
    </source>
</evidence>
<dbReference type="GO" id="GO:0016020">
    <property type="term" value="C:membrane"/>
    <property type="evidence" value="ECO:0007669"/>
    <property type="project" value="UniProtKB-SubCell"/>
</dbReference>
<evidence type="ECO:0000256" key="5">
    <source>
        <dbReference type="ARBA" id="ARBA00022989"/>
    </source>
</evidence>
<feature type="transmembrane region" description="Helical" evidence="7">
    <location>
        <begin position="139"/>
        <end position="161"/>
    </location>
</feature>
<dbReference type="EMBL" id="JACGWK010000013">
    <property type="protein sequence ID" value="KAL0319071.1"/>
    <property type="molecule type" value="Genomic_DNA"/>
</dbReference>
<accession>A0AAW2LLG9</accession>
<evidence type="ECO:0000256" key="2">
    <source>
        <dbReference type="ARBA" id="ARBA00022614"/>
    </source>
</evidence>
<protein>
    <submittedName>
        <fullName evidence="8">Uncharacterized protein</fullName>
    </submittedName>
</protein>
<evidence type="ECO:0000313" key="8">
    <source>
        <dbReference type="EMBL" id="KAL0319071.1"/>
    </source>
</evidence>
<keyword evidence="2" id="KW-0433">Leucine-rich repeat</keyword>
<keyword evidence="5 7" id="KW-1133">Transmembrane helix</keyword>